<reference evidence="4" key="1">
    <citation type="journal article" date="2019" name="Int. J. Syst. Evol. Microbiol.">
        <title>The Global Catalogue of Microorganisms (GCM) 10K type strain sequencing project: providing services to taxonomists for standard genome sequencing and annotation.</title>
        <authorList>
            <consortium name="The Broad Institute Genomics Platform"/>
            <consortium name="The Broad Institute Genome Sequencing Center for Infectious Disease"/>
            <person name="Wu L."/>
            <person name="Ma J."/>
        </authorList>
    </citation>
    <scope>NUCLEOTIDE SEQUENCE [LARGE SCALE GENOMIC DNA]</scope>
    <source>
        <strain evidence="4">NBRC 113072</strain>
    </source>
</reference>
<keyword evidence="4" id="KW-1185">Reference proteome</keyword>
<comment type="caution">
    <text evidence="3">The sequence shown here is derived from an EMBL/GenBank/DDBJ whole genome shotgun (WGS) entry which is preliminary data.</text>
</comment>
<keyword evidence="1" id="KW-0472">Membrane</keyword>
<evidence type="ECO:0000313" key="4">
    <source>
        <dbReference type="Proteomes" id="UP001157126"/>
    </source>
</evidence>
<evidence type="ECO:0000256" key="1">
    <source>
        <dbReference type="SAM" id="Phobius"/>
    </source>
</evidence>
<accession>A0ABQ6IYY3</accession>
<sequence>MVAMTSDRSDLSFRVGREEIRVRRRYEVLSIANDIVIGLWFLIGSILFFSESTTFIGTWLFVVGSAQMLIRPGIRMTRHVHLTRIGSRTPDSRRDY</sequence>
<proteinExistence type="predicted"/>
<evidence type="ECO:0000259" key="2">
    <source>
        <dbReference type="Pfam" id="PF14145"/>
    </source>
</evidence>
<evidence type="ECO:0000313" key="3">
    <source>
        <dbReference type="EMBL" id="GMA41924.1"/>
    </source>
</evidence>
<feature type="transmembrane region" description="Helical" evidence="1">
    <location>
        <begin position="55"/>
        <end position="74"/>
    </location>
</feature>
<protein>
    <recommendedName>
        <fullName evidence="2">YrhK domain-containing protein</fullName>
    </recommendedName>
</protein>
<dbReference type="InterPro" id="IPR025424">
    <property type="entry name" value="YrhK_domain"/>
</dbReference>
<gene>
    <name evidence="3" type="ORF">GCM10025883_39690</name>
</gene>
<dbReference type="Proteomes" id="UP001157126">
    <property type="component" value="Unassembled WGS sequence"/>
</dbReference>
<keyword evidence="1" id="KW-1133">Transmembrane helix</keyword>
<organism evidence="3 4">
    <name type="scientific">Mobilicoccus caccae</name>
    <dbReference type="NCBI Taxonomy" id="1859295"/>
    <lineage>
        <taxon>Bacteria</taxon>
        <taxon>Bacillati</taxon>
        <taxon>Actinomycetota</taxon>
        <taxon>Actinomycetes</taxon>
        <taxon>Micrococcales</taxon>
        <taxon>Dermatophilaceae</taxon>
        <taxon>Mobilicoccus</taxon>
    </lineage>
</organism>
<feature type="transmembrane region" description="Helical" evidence="1">
    <location>
        <begin position="28"/>
        <end position="49"/>
    </location>
</feature>
<dbReference type="EMBL" id="BSUO01000001">
    <property type="protein sequence ID" value="GMA41924.1"/>
    <property type="molecule type" value="Genomic_DNA"/>
</dbReference>
<feature type="domain" description="YrhK" evidence="2">
    <location>
        <begin position="24"/>
        <end position="79"/>
    </location>
</feature>
<dbReference type="Pfam" id="PF14145">
    <property type="entry name" value="YrhK"/>
    <property type="match status" value="1"/>
</dbReference>
<keyword evidence="1" id="KW-0812">Transmembrane</keyword>
<name>A0ABQ6IYY3_9MICO</name>